<reference evidence="2" key="1">
    <citation type="journal article" date="2017" name="Front. Cell. Infect. Microbiol.">
        <title>The Distinct Transcriptional Response of the Midgut of Amblyomma sculptum and Amblyomma aureolatum Ticks to Rickettsia rickettsii Correlates to Their Differences in Susceptibility to Infection.</title>
        <authorList>
            <person name="Martins L.A."/>
            <person name="Galletti M.F.B.M."/>
            <person name="Ribeiro J.M."/>
            <person name="Fujita A."/>
            <person name="Costa F.B."/>
            <person name="Labruna M.B."/>
            <person name="Daffre S."/>
            <person name="Fogaca A.C."/>
        </authorList>
    </citation>
    <scope>NUCLEOTIDE SEQUENCE</scope>
</reference>
<feature type="compositionally biased region" description="Basic and acidic residues" evidence="1">
    <location>
        <begin position="110"/>
        <end position="121"/>
    </location>
</feature>
<dbReference type="PANTHER" id="PTHR46948">
    <property type="entry name" value="RIBONUCLEASE P PROTEIN SUBUNIT P38"/>
    <property type="match status" value="1"/>
</dbReference>
<name>A0A1E1XC68_9ACAR</name>
<proteinExistence type="evidence at transcript level"/>
<organism evidence="2">
    <name type="scientific">Amblyomma aureolatum</name>
    <dbReference type="NCBI Taxonomy" id="187763"/>
    <lineage>
        <taxon>Eukaryota</taxon>
        <taxon>Metazoa</taxon>
        <taxon>Ecdysozoa</taxon>
        <taxon>Arthropoda</taxon>
        <taxon>Chelicerata</taxon>
        <taxon>Arachnida</taxon>
        <taxon>Acari</taxon>
        <taxon>Parasitiformes</taxon>
        <taxon>Ixodida</taxon>
        <taxon>Ixodoidea</taxon>
        <taxon>Ixodidae</taxon>
        <taxon>Amblyomminae</taxon>
        <taxon>Amblyomma</taxon>
    </lineage>
</organism>
<evidence type="ECO:0000313" key="2">
    <source>
        <dbReference type="EMBL" id="JAT96676.1"/>
    </source>
</evidence>
<dbReference type="PANTHER" id="PTHR46948:SF1">
    <property type="entry name" value="RIBONUCLEASE P PROTEIN SUBUNIT P38"/>
    <property type="match status" value="1"/>
</dbReference>
<dbReference type="EMBL" id="GFAC01002512">
    <property type="protein sequence ID" value="JAT96676.1"/>
    <property type="molecule type" value="mRNA"/>
</dbReference>
<dbReference type="SUPFAM" id="SSF55315">
    <property type="entry name" value="L30e-like"/>
    <property type="match status" value="1"/>
</dbReference>
<dbReference type="GO" id="GO:0004526">
    <property type="term" value="F:ribonuclease P activity"/>
    <property type="evidence" value="ECO:0007669"/>
    <property type="project" value="TreeGrafter"/>
</dbReference>
<dbReference type="AlphaFoldDB" id="A0A1E1XC68"/>
<dbReference type="GO" id="GO:0001682">
    <property type="term" value="P:tRNA 5'-leader removal"/>
    <property type="evidence" value="ECO:0007669"/>
    <property type="project" value="InterPro"/>
</dbReference>
<dbReference type="GO" id="GO:0001650">
    <property type="term" value="C:fibrillar center"/>
    <property type="evidence" value="ECO:0007669"/>
    <property type="project" value="TreeGrafter"/>
</dbReference>
<dbReference type="GO" id="GO:0005655">
    <property type="term" value="C:nucleolar ribonuclease P complex"/>
    <property type="evidence" value="ECO:0007669"/>
    <property type="project" value="InterPro"/>
</dbReference>
<feature type="region of interest" description="Disordered" evidence="1">
    <location>
        <begin position="103"/>
        <end position="167"/>
    </location>
</feature>
<dbReference type="InterPro" id="IPR029064">
    <property type="entry name" value="Ribosomal_eL30-like_sf"/>
</dbReference>
<sequence>MSATWDSKTRPCFVLGLNAATRALERAQLSALMLNSSADPPRLLHGLIRLARSNRTPVLCVSQLQEWVPGLSSLLALGLRRTAPTSKSVDAFLASVRESAPCDLGSATEPKGENEGSRDVSMDTAAAASESKDTDTAITAKNTEDESCNAQSTAEDTVAPRVQSERSSEVQVQKQLSVFHVVKKERIFPVSVDIHLSECVALGFPDYERLCDSLPEVIELTSVPASQKTKTVTVPSAHEASCFVKANIKQVTPKGKLKVKKKRTVQKVAKQA</sequence>
<evidence type="ECO:0000256" key="1">
    <source>
        <dbReference type="SAM" id="MobiDB-lite"/>
    </source>
</evidence>
<dbReference type="GO" id="GO:0033204">
    <property type="term" value="F:ribonuclease P RNA binding"/>
    <property type="evidence" value="ECO:0007669"/>
    <property type="project" value="TreeGrafter"/>
</dbReference>
<accession>A0A1E1XC68</accession>
<dbReference type="GO" id="GO:0000172">
    <property type="term" value="C:ribonuclease MRP complex"/>
    <property type="evidence" value="ECO:0007669"/>
    <property type="project" value="InterPro"/>
</dbReference>
<protein>
    <submittedName>
        <fullName evidence="2">Uncharacterized protein</fullName>
    </submittedName>
</protein>
<dbReference type="InterPro" id="IPR042848">
    <property type="entry name" value="Rpp38"/>
</dbReference>